<dbReference type="PANTHER" id="PTHR37475">
    <property type="entry name" value="ZYGOTE-SPECIFIC CLASS V COPY B GENE PROTEIN"/>
    <property type="match status" value="1"/>
</dbReference>
<sequence>ALICAFLAIPSAQAGPLLYGVCQTDCNALAVSCYAATGFTFGTVIATPAVPAVILACNASLGTCSAACVAVTLLAPTLVMCGPGLA</sequence>
<evidence type="ECO:0000313" key="2">
    <source>
        <dbReference type="Proteomes" id="UP000807353"/>
    </source>
</evidence>
<protein>
    <submittedName>
        <fullName evidence="1">Uncharacterized protein</fullName>
    </submittedName>
</protein>
<name>A0A9P5Y299_9AGAR</name>
<organism evidence="1 2">
    <name type="scientific">Collybia nuda</name>
    <dbReference type="NCBI Taxonomy" id="64659"/>
    <lineage>
        <taxon>Eukaryota</taxon>
        <taxon>Fungi</taxon>
        <taxon>Dikarya</taxon>
        <taxon>Basidiomycota</taxon>
        <taxon>Agaricomycotina</taxon>
        <taxon>Agaricomycetes</taxon>
        <taxon>Agaricomycetidae</taxon>
        <taxon>Agaricales</taxon>
        <taxon>Tricholomatineae</taxon>
        <taxon>Clitocybaceae</taxon>
        <taxon>Collybia</taxon>
    </lineage>
</organism>
<keyword evidence="2" id="KW-1185">Reference proteome</keyword>
<reference evidence="1" key="1">
    <citation type="submission" date="2020-11" db="EMBL/GenBank/DDBJ databases">
        <authorList>
            <consortium name="DOE Joint Genome Institute"/>
            <person name="Ahrendt S."/>
            <person name="Riley R."/>
            <person name="Andreopoulos W."/>
            <person name="Labutti K."/>
            <person name="Pangilinan J."/>
            <person name="Ruiz-Duenas F.J."/>
            <person name="Barrasa J.M."/>
            <person name="Sanchez-Garcia M."/>
            <person name="Camarero S."/>
            <person name="Miyauchi S."/>
            <person name="Serrano A."/>
            <person name="Linde D."/>
            <person name="Babiker R."/>
            <person name="Drula E."/>
            <person name="Ayuso-Fernandez I."/>
            <person name="Pacheco R."/>
            <person name="Padilla G."/>
            <person name="Ferreira P."/>
            <person name="Barriuso J."/>
            <person name="Kellner H."/>
            <person name="Castanera R."/>
            <person name="Alfaro M."/>
            <person name="Ramirez L."/>
            <person name="Pisabarro A.G."/>
            <person name="Kuo A."/>
            <person name="Tritt A."/>
            <person name="Lipzen A."/>
            <person name="He G."/>
            <person name="Yan M."/>
            <person name="Ng V."/>
            <person name="Cullen D."/>
            <person name="Martin F."/>
            <person name="Rosso M.-N."/>
            <person name="Henrissat B."/>
            <person name="Hibbett D."/>
            <person name="Martinez A.T."/>
            <person name="Grigoriev I.V."/>
        </authorList>
    </citation>
    <scope>NUCLEOTIDE SEQUENCE</scope>
    <source>
        <strain evidence="1">CBS 247.69</strain>
    </source>
</reference>
<evidence type="ECO:0000313" key="1">
    <source>
        <dbReference type="EMBL" id="KAF9461010.1"/>
    </source>
</evidence>
<gene>
    <name evidence="1" type="ORF">BDZ94DRAFT_1168462</name>
</gene>
<dbReference type="PANTHER" id="PTHR37475:SF1">
    <property type="entry name" value="ZYGOTE-SPECIFIC PROTEIN"/>
    <property type="match status" value="1"/>
</dbReference>
<dbReference type="AlphaFoldDB" id="A0A9P5Y299"/>
<proteinExistence type="predicted"/>
<dbReference type="EMBL" id="MU150290">
    <property type="protein sequence ID" value="KAF9461010.1"/>
    <property type="molecule type" value="Genomic_DNA"/>
</dbReference>
<accession>A0A9P5Y299</accession>
<dbReference type="Proteomes" id="UP000807353">
    <property type="component" value="Unassembled WGS sequence"/>
</dbReference>
<dbReference type="OrthoDB" id="10063670at2759"/>
<comment type="caution">
    <text evidence="1">The sequence shown here is derived from an EMBL/GenBank/DDBJ whole genome shotgun (WGS) entry which is preliminary data.</text>
</comment>
<feature type="non-terminal residue" evidence="1">
    <location>
        <position position="1"/>
    </location>
</feature>